<dbReference type="PANTHER" id="PTHR10117">
    <property type="entry name" value="TRANSIENT RECEPTOR POTENTIAL CHANNEL"/>
    <property type="match status" value="1"/>
</dbReference>
<feature type="domain" description="Ion transport" evidence="11">
    <location>
        <begin position="52"/>
        <end position="386"/>
    </location>
</feature>
<dbReference type="OrthoDB" id="2373987at2759"/>
<keyword evidence="13" id="KW-1185">Reference proteome</keyword>
<evidence type="ECO:0000256" key="2">
    <source>
        <dbReference type="ARBA" id="ARBA00022448"/>
    </source>
</evidence>
<evidence type="ECO:0000256" key="4">
    <source>
        <dbReference type="ARBA" id="ARBA00022989"/>
    </source>
</evidence>
<feature type="transmembrane region" description="Helical" evidence="10">
    <location>
        <begin position="7"/>
        <end position="27"/>
    </location>
</feature>
<evidence type="ECO:0000256" key="10">
    <source>
        <dbReference type="SAM" id="Phobius"/>
    </source>
</evidence>
<dbReference type="GO" id="GO:0070679">
    <property type="term" value="F:inositol 1,4,5 trisphosphate binding"/>
    <property type="evidence" value="ECO:0007669"/>
    <property type="project" value="TreeGrafter"/>
</dbReference>
<dbReference type="STRING" id="10195.A0A3M7PXF8"/>
<organism evidence="12 13">
    <name type="scientific">Brachionus plicatilis</name>
    <name type="common">Marine rotifer</name>
    <name type="synonym">Brachionus muelleri</name>
    <dbReference type="NCBI Taxonomy" id="10195"/>
    <lineage>
        <taxon>Eukaryota</taxon>
        <taxon>Metazoa</taxon>
        <taxon>Spiralia</taxon>
        <taxon>Gnathifera</taxon>
        <taxon>Rotifera</taxon>
        <taxon>Eurotatoria</taxon>
        <taxon>Monogononta</taxon>
        <taxon>Pseudotrocha</taxon>
        <taxon>Ploima</taxon>
        <taxon>Brachionidae</taxon>
        <taxon>Brachionus</taxon>
    </lineage>
</organism>
<dbReference type="PANTHER" id="PTHR10117:SF54">
    <property type="entry name" value="TRANSIENT RECEPTOR POTENTIAL-GAMMA PROTEIN"/>
    <property type="match status" value="1"/>
</dbReference>
<dbReference type="GO" id="GO:0034703">
    <property type="term" value="C:cation channel complex"/>
    <property type="evidence" value="ECO:0007669"/>
    <property type="project" value="TreeGrafter"/>
</dbReference>
<name>A0A3M7PXF8_BRAPC</name>
<evidence type="ECO:0000256" key="1">
    <source>
        <dbReference type="ARBA" id="ARBA00004141"/>
    </source>
</evidence>
<evidence type="ECO:0000313" key="13">
    <source>
        <dbReference type="Proteomes" id="UP000276133"/>
    </source>
</evidence>
<dbReference type="EMBL" id="REGN01008442">
    <property type="protein sequence ID" value="RNA03569.1"/>
    <property type="molecule type" value="Genomic_DNA"/>
</dbReference>
<dbReference type="GO" id="GO:0015279">
    <property type="term" value="F:store-operated calcium channel activity"/>
    <property type="evidence" value="ECO:0007669"/>
    <property type="project" value="TreeGrafter"/>
</dbReference>
<keyword evidence="3 10" id="KW-0812">Transmembrane</keyword>
<keyword evidence="12" id="KW-0675">Receptor</keyword>
<sequence>MNKLVVLLLIVFFIFILPFNIIIYIFAPQSKFGKFMYQPCIKFLSHTIAYLIFITLLIISSVQFAVEQKNTIKLSQHLTENFFKNYSTYMSKNDLKYKFDFENIDFSIRRDSPSVIDITITIFIVGFFWQEVKHVFYYGIRDYLRSWNNMVNSLMNVLYISSFGLKYYTMYIASFNKKKVLEKEFWDKAVGLNGSSVDEQKKIYDTIYWLNNVLDRYYWVSFDPINMAEGLFAVANLFSFSKICFLLPANQQLGPLQISLGNMISDIVKFVTIFVIIFIAFSFAINNLYWYYQKPIREQSQVFVSNKSIEIKAEESFGTIGQTFLSMFWSLFGLGEQDSIKLSPYKNKLTEFFGTILFGCYHITSIIVLLNMLVASMTQSYEKILRESDIEWKFARSKLYMEYIKDGGTLPVPINIIPTPKSIFYMFKKLTVICLRKKENTKHERSNLSDQFQLDIRNNSFRKTSVNEELTYIKVMQRIVKRFLLHKQRESDEVGETDLEELKQDLQMSRYETLNDLKRIRDENYRLMGYLSQGILLIGEEIFKDHKSENAIRFRDLKNAELEYQEALDDFDKKENQIKSFNHRFKSDSIDSGLQSIRDLTTVMHSNCQIPSLDKKTKSMESLSSSDTLSENSNDQKIENIQLNESAKFEINVDVDSSDLASVDLQLNEESIDYQKIKNNNLHVINEEDEISTDSISRKE</sequence>
<feature type="transmembrane region" description="Helical" evidence="10">
    <location>
        <begin position="47"/>
        <end position="66"/>
    </location>
</feature>
<dbReference type="PRINTS" id="PR01097">
    <property type="entry name" value="TRNSRECEPTRP"/>
</dbReference>
<dbReference type="Pfam" id="PF00520">
    <property type="entry name" value="Ion_trans"/>
    <property type="match status" value="1"/>
</dbReference>
<dbReference type="Proteomes" id="UP000276133">
    <property type="component" value="Unassembled WGS sequence"/>
</dbReference>
<evidence type="ECO:0000256" key="7">
    <source>
        <dbReference type="ARBA" id="ARBA00023303"/>
    </source>
</evidence>
<feature type="transmembrane region" description="Helical" evidence="10">
    <location>
        <begin position="270"/>
        <end position="292"/>
    </location>
</feature>
<reference evidence="12 13" key="1">
    <citation type="journal article" date="2018" name="Sci. Rep.">
        <title>Genomic signatures of local adaptation to the degree of environmental predictability in rotifers.</title>
        <authorList>
            <person name="Franch-Gras L."/>
            <person name="Hahn C."/>
            <person name="Garcia-Roger E.M."/>
            <person name="Carmona M.J."/>
            <person name="Serra M."/>
            <person name="Gomez A."/>
        </authorList>
    </citation>
    <scope>NUCLEOTIDE SEQUENCE [LARGE SCALE GENOMIC DNA]</scope>
    <source>
        <strain evidence="12">HYR1</strain>
    </source>
</reference>
<gene>
    <name evidence="12" type="ORF">BpHYR1_036565</name>
</gene>
<evidence type="ECO:0000256" key="8">
    <source>
        <dbReference type="SAM" id="Coils"/>
    </source>
</evidence>
<comment type="subcellular location">
    <subcellularLocation>
        <location evidence="1">Membrane</location>
        <topology evidence="1">Multi-pass membrane protein</topology>
    </subcellularLocation>
</comment>
<dbReference type="GO" id="GO:0005886">
    <property type="term" value="C:plasma membrane"/>
    <property type="evidence" value="ECO:0007669"/>
    <property type="project" value="TreeGrafter"/>
</dbReference>
<keyword evidence="7" id="KW-0407">Ion channel</keyword>
<feature type="coiled-coil region" evidence="8">
    <location>
        <begin position="557"/>
        <end position="584"/>
    </location>
</feature>
<evidence type="ECO:0000256" key="9">
    <source>
        <dbReference type="SAM" id="MobiDB-lite"/>
    </source>
</evidence>
<feature type="transmembrane region" description="Helical" evidence="10">
    <location>
        <begin position="352"/>
        <end position="374"/>
    </location>
</feature>
<feature type="transmembrane region" description="Helical" evidence="10">
    <location>
        <begin position="150"/>
        <end position="169"/>
    </location>
</feature>
<keyword evidence="6 10" id="KW-0472">Membrane</keyword>
<feature type="compositionally biased region" description="Low complexity" evidence="9">
    <location>
        <begin position="620"/>
        <end position="635"/>
    </location>
</feature>
<protein>
    <submittedName>
        <fullName evidence="12">Short transient receptor potential channel 6</fullName>
    </submittedName>
</protein>
<dbReference type="AlphaFoldDB" id="A0A3M7PXF8"/>
<evidence type="ECO:0000256" key="6">
    <source>
        <dbReference type="ARBA" id="ARBA00023136"/>
    </source>
</evidence>
<dbReference type="GO" id="GO:0051480">
    <property type="term" value="P:regulation of cytosolic calcium ion concentration"/>
    <property type="evidence" value="ECO:0007669"/>
    <property type="project" value="TreeGrafter"/>
</dbReference>
<accession>A0A3M7PXF8</accession>
<feature type="region of interest" description="Disordered" evidence="9">
    <location>
        <begin position="614"/>
        <end position="635"/>
    </location>
</feature>
<comment type="caution">
    <text evidence="12">The sequence shown here is derived from an EMBL/GenBank/DDBJ whole genome shotgun (WGS) entry which is preliminary data.</text>
</comment>
<keyword evidence="8" id="KW-0175">Coiled coil</keyword>
<dbReference type="InterPro" id="IPR005821">
    <property type="entry name" value="Ion_trans_dom"/>
</dbReference>
<keyword evidence="4 10" id="KW-1133">Transmembrane helix</keyword>
<dbReference type="InterPro" id="IPR002153">
    <property type="entry name" value="TRPC_channel"/>
</dbReference>
<keyword evidence="5" id="KW-0406">Ion transport</keyword>
<proteinExistence type="predicted"/>
<evidence type="ECO:0000259" key="11">
    <source>
        <dbReference type="Pfam" id="PF00520"/>
    </source>
</evidence>
<evidence type="ECO:0000256" key="5">
    <source>
        <dbReference type="ARBA" id="ARBA00023065"/>
    </source>
</evidence>
<evidence type="ECO:0000313" key="12">
    <source>
        <dbReference type="EMBL" id="RNA03569.1"/>
    </source>
</evidence>
<keyword evidence="2" id="KW-0813">Transport</keyword>
<evidence type="ECO:0000256" key="3">
    <source>
        <dbReference type="ARBA" id="ARBA00022692"/>
    </source>
</evidence>